<dbReference type="PANTHER" id="PTHR42776">
    <property type="entry name" value="SERINE PEPTIDASE S9 FAMILY MEMBER"/>
    <property type="match status" value="1"/>
</dbReference>
<proteinExistence type="inferred from homology"/>
<dbReference type="STRING" id="582851.GCA_900162665_02198"/>
<dbReference type="Gene3D" id="2.120.10.30">
    <property type="entry name" value="TolB, C-terminal domain"/>
    <property type="match status" value="2"/>
</dbReference>
<dbReference type="GO" id="GO:0006508">
    <property type="term" value="P:proteolysis"/>
    <property type="evidence" value="ECO:0007669"/>
    <property type="project" value="UniProtKB-KW"/>
</dbReference>
<comment type="similarity">
    <text evidence="1">Belongs to the peptidase S9C family.</text>
</comment>
<evidence type="ECO:0000313" key="7">
    <source>
        <dbReference type="Proteomes" id="UP000321558"/>
    </source>
</evidence>
<evidence type="ECO:0000256" key="3">
    <source>
        <dbReference type="ARBA" id="ARBA00022801"/>
    </source>
</evidence>
<dbReference type="OrthoDB" id="108903at2"/>
<sequence length="667" mass="75707">MPNNHANYLTIEEIIALPTFQDVAISEDGRRVAYVKSTTDWDNNTYPQHVWIYDKHTDKNYPLTIGENESTQPCWSPDGQTLAFLSTAGEGDKKTKQIFIQTDEETAAIQISHAEHNIDYFKWAPDGKGLFFTAKRPEPDKLKSRSDMYGEFSYVDQDFHYNALYFLDLDKGKQHAKVLDMLPKDLREAADENGEDNKDKAITPLTESLDRYIYYFDISPDSRKIVFSSAPTPRFTDLLSQETYLLDLETNEFVKLDISPLQAGPVLFSYDGSKICYSRLTQKKIYANVMLEIYDLKVKQVKQLPLNIDENISPVRWTKNGIHITWLERTNYMTGLIAEDGTLTPLFDSSDIVVTYPAITTDGKHAAYVKATSQAAAEVYLDNKQLTKQYKLYEGKTKSKKEIISWKTEDGLEIEGILSKPADYDDSKTYPLVLAVHGGPTGISLATPTTNRYQPIEQFIEKGFVVLEPNYRGSAGYGEAFRSANFRKLGLGDYQDIISGVDFLVDSKVADPEKVGILGWSQGGYISAFCATYSDRFKAVSVGAGISNWMTYYVNTDITHFTRYYLGDTPWNDEEIYRKTSPMTYINNASTPTLIQHGEKDPRVPVPNAYELYRGLKDVGVETELVIFKDMLHGSDKPGIHRAILKQNLDWFAHHILDEEPDGDRVY</sequence>
<keyword evidence="2" id="KW-0645">Protease</keyword>
<dbReference type="EMBL" id="BJYM01000019">
    <property type="protein sequence ID" value="GEN89152.1"/>
    <property type="molecule type" value="Genomic_DNA"/>
</dbReference>
<protein>
    <submittedName>
        <fullName evidence="6">Peptidase S9</fullName>
    </submittedName>
</protein>
<dbReference type="InterPro" id="IPR029058">
    <property type="entry name" value="AB_hydrolase_fold"/>
</dbReference>
<dbReference type="InterPro" id="IPR001375">
    <property type="entry name" value="Peptidase_S9_cat"/>
</dbReference>
<evidence type="ECO:0000259" key="5">
    <source>
        <dbReference type="Pfam" id="PF00326"/>
    </source>
</evidence>
<dbReference type="RefSeq" id="WP_147212077.1">
    <property type="nucleotide sequence ID" value="NZ_BJYM01000019.1"/>
</dbReference>
<dbReference type="SUPFAM" id="SSF82171">
    <property type="entry name" value="DPP6 N-terminal domain-like"/>
    <property type="match status" value="1"/>
</dbReference>
<dbReference type="GO" id="GO:0004252">
    <property type="term" value="F:serine-type endopeptidase activity"/>
    <property type="evidence" value="ECO:0007669"/>
    <property type="project" value="TreeGrafter"/>
</dbReference>
<evidence type="ECO:0000313" key="6">
    <source>
        <dbReference type="EMBL" id="GEN89152.1"/>
    </source>
</evidence>
<evidence type="ECO:0000256" key="1">
    <source>
        <dbReference type="ARBA" id="ARBA00010040"/>
    </source>
</evidence>
<evidence type="ECO:0000256" key="4">
    <source>
        <dbReference type="ARBA" id="ARBA00022825"/>
    </source>
</evidence>
<dbReference type="Proteomes" id="UP000321558">
    <property type="component" value="Unassembled WGS sequence"/>
</dbReference>
<dbReference type="Gene3D" id="3.40.50.1820">
    <property type="entry name" value="alpha/beta hydrolase"/>
    <property type="match status" value="1"/>
</dbReference>
<evidence type="ECO:0000256" key="2">
    <source>
        <dbReference type="ARBA" id="ARBA00022670"/>
    </source>
</evidence>
<comment type="caution">
    <text evidence="6">The sequence shown here is derived from an EMBL/GenBank/DDBJ whole genome shotgun (WGS) entry which is preliminary data.</text>
</comment>
<reference evidence="6 7" key="1">
    <citation type="submission" date="2019-07" db="EMBL/GenBank/DDBJ databases">
        <title>Whole genome shotgun sequence of Oceanobacillus sojae NBRC 105379.</title>
        <authorList>
            <person name="Hosoyama A."/>
            <person name="Uohara A."/>
            <person name="Ohji S."/>
            <person name="Ichikawa N."/>
        </authorList>
    </citation>
    <scope>NUCLEOTIDE SEQUENCE [LARGE SCALE GENOMIC DNA]</scope>
    <source>
        <strain evidence="6 7">NBRC 105379</strain>
    </source>
</reference>
<keyword evidence="3" id="KW-0378">Hydrolase</keyword>
<accession>A0A511ZNX1</accession>
<keyword evidence="4" id="KW-0720">Serine protease</keyword>
<feature type="domain" description="Peptidase S9 prolyl oligopeptidase catalytic" evidence="5">
    <location>
        <begin position="458"/>
        <end position="656"/>
    </location>
</feature>
<organism evidence="6 7">
    <name type="scientific">Oceanobacillus sojae</name>
    <dbReference type="NCBI Taxonomy" id="582851"/>
    <lineage>
        <taxon>Bacteria</taxon>
        <taxon>Bacillati</taxon>
        <taxon>Bacillota</taxon>
        <taxon>Bacilli</taxon>
        <taxon>Bacillales</taxon>
        <taxon>Bacillaceae</taxon>
        <taxon>Oceanobacillus</taxon>
    </lineage>
</organism>
<dbReference type="SUPFAM" id="SSF53474">
    <property type="entry name" value="alpha/beta-Hydrolases"/>
    <property type="match status" value="1"/>
</dbReference>
<dbReference type="FunFam" id="3.40.50.1820:FF:000028">
    <property type="entry name" value="S9 family peptidase"/>
    <property type="match status" value="1"/>
</dbReference>
<gene>
    <name evidence="6" type="ORF">OSO01_38910</name>
</gene>
<dbReference type="InterPro" id="IPR011659">
    <property type="entry name" value="WD40"/>
</dbReference>
<dbReference type="AlphaFoldDB" id="A0A511ZNX1"/>
<dbReference type="Pfam" id="PF00326">
    <property type="entry name" value="Peptidase_S9"/>
    <property type="match status" value="1"/>
</dbReference>
<dbReference type="Pfam" id="PF07676">
    <property type="entry name" value="PD40"/>
    <property type="match status" value="1"/>
</dbReference>
<dbReference type="InterPro" id="IPR011042">
    <property type="entry name" value="6-blade_b-propeller_TolB-like"/>
</dbReference>
<keyword evidence="7" id="KW-1185">Reference proteome</keyword>
<dbReference type="PANTHER" id="PTHR42776:SF27">
    <property type="entry name" value="DIPEPTIDYL PEPTIDASE FAMILY MEMBER 6"/>
    <property type="match status" value="1"/>
</dbReference>
<name>A0A511ZNX1_9BACI</name>